<protein>
    <recommendedName>
        <fullName evidence="5">DUF4282 domain-containing protein</fullName>
    </recommendedName>
</protein>
<accession>A0A7K1URD4</accession>
<keyword evidence="2" id="KW-0812">Transmembrane</keyword>
<dbReference type="RefSeq" id="WP_157355645.1">
    <property type="nucleotide sequence ID" value="NZ_WRPP01000001.1"/>
</dbReference>
<evidence type="ECO:0000256" key="2">
    <source>
        <dbReference type="SAM" id="Phobius"/>
    </source>
</evidence>
<keyword evidence="2" id="KW-1133">Transmembrane helix</keyword>
<feature type="region of interest" description="Disordered" evidence="1">
    <location>
        <begin position="92"/>
        <end position="116"/>
    </location>
</feature>
<evidence type="ECO:0000313" key="3">
    <source>
        <dbReference type="EMBL" id="MVU76867.1"/>
    </source>
</evidence>
<feature type="transmembrane region" description="Helical" evidence="2">
    <location>
        <begin position="52"/>
        <end position="76"/>
    </location>
</feature>
<reference evidence="3 4" key="1">
    <citation type="submission" date="2019-12" db="EMBL/GenBank/DDBJ databases">
        <title>Nocardia sp. nov. ET3-3 isolated from soil.</title>
        <authorList>
            <person name="Kanchanasin P."/>
            <person name="Tanasupawat S."/>
            <person name="Yuki M."/>
            <person name="Kudo T."/>
        </authorList>
    </citation>
    <scope>NUCLEOTIDE SEQUENCE [LARGE SCALE GENOMIC DNA]</scope>
    <source>
        <strain evidence="3 4">ET3-3</strain>
    </source>
</reference>
<feature type="transmembrane region" description="Helical" evidence="2">
    <location>
        <begin position="20"/>
        <end position="37"/>
    </location>
</feature>
<evidence type="ECO:0000256" key="1">
    <source>
        <dbReference type="SAM" id="MobiDB-lite"/>
    </source>
</evidence>
<dbReference type="EMBL" id="WRPP01000001">
    <property type="protein sequence ID" value="MVU76867.1"/>
    <property type="molecule type" value="Genomic_DNA"/>
</dbReference>
<dbReference type="AlphaFoldDB" id="A0A7K1URD4"/>
<dbReference type="Proteomes" id="UP000466794">
    <property type="component" value="Unassembled WGS sequence"/>
</dbReference>
<proteinExistence type="predicted"/>
<gene>
    <name evidence="3" type="ORF">GPX89_06365</name>
</gene>
<evidence type="ECO:0008006" key="5">
    <source>
        <dbReference type="Google" id="ProtNLM"/>
    </source>
</evidence>
<sequence length="116" mass="12768">MRLLRTPRVLAARRLLRIPLILTVLYFAFRLILAALSDRHGFGSPDGVSLEYLIVAFVVIALRVVLLALVPGYLAYRAVAWAINHALREDDSSEPLESDLNSAAATAVPPPDTPHR</sequence>
<keyword evidence="2" id="KW-0472">Membrane</keyword>
<name>A0A7K1URD4_9NOCA</name>
<evidence type="ECO:0000313" key="4">
    <source>
        <dbReference type="Proteomes" id="UP000466794"/>
    </source>
</evidence>
<organism evidence="3 4">
    <name type="scientific">Nocardia terrae</name>
    <dbReference type="NCBI Taxonomy" id="2675851"/>
    <lineage>
        <taxon>Bacteria</taxon>
        <taxon>Bacillati</taxon>
        <taxon>Actinomycetota</taxon>
        <taxon>Actinomycetes</taxon>
        <taxon>Mycobacteriales</taxon>
        <taxon>Nocardiaceae</taxon>
        <taxon>Nocardia</taxon>
    </lineage>
</organism>
<keyword evidence="4" id="KW-1185">Reference proteome</keyword>
<comment type="caution">
    <text evidence="3">The sequence shown here is derived from an EMBL/GenBank/DDBJ whole genome shotgun (WGS) entry which is preliminary data.</text>
</comment>